<dbReference type="PANTHER" id="PTHR12141">
    <property type="entry name" value="ARFAPTIN-RELATED"/>
    <property type="match status" value="1"/>
</dbReference>
<organism evidence="9 10">
    <name type="scientific">Sinocyclocheilus anshuiensis</name>
    <dbReference type="NCBI Taxonomy" id="1608454"/>
    <lineage>
        <taxon>Eukaryota</taxon>
        <taxon>Metazoa</taxon>
        <taxon>Chordata</taxon>
        <taxon>Craniata</taxon>
        <taxon>Vertebrata</taxon>
        <taxon>Euteleostomi</taxon>
        <taxon>Actinopterygii</taxon>
        <taxon>Neopterygii</taxon>
        <taxon>Teleostei</taxon>
        <taxon>Ostariophysi</taxon>
        <taxon>Cypriniformes</taxon>
        <taxon>Cyprinidae</taxon>
        <taxon>Cyprininae</taxon>
        <taxon>Sinocyclocheilus</taxon>
    </lineage>
</organism>
<evidence type="ECO:0000256" key="4">
    <source>
        <dbReference type="ARBA" id="ARBA00023034"/>
    </source>
</evidence>
<dbReference type="OrthoDB" id="9994780at2759"/>
<evidence type="ECO:0000256" key="1">
    <source>
        <dbReference type="ARBA" id="ARBA00004394"/>
    </source>
</evidence>
<keyword evidence="6" id="KW-0175">Coiled coil</keyword>
<dbReference type="FunFam" id="1.20.1270.60:FF:000003">
    <property type="entry name" value="arfaptin-2 isoform X1"/>
    <property type="match status" value="1"/>
</dbReference>
<feature type="compositionally biased region" description="Polar residues" evidence="7">
    <location>
        <begin position="8"/>
        <end position="35"/>
    </location>
</feature>
<accession>A0A671K6B0</accession>
<keyword evidence="10" id="KW-1185">Reference proteome</keyword>
<dbReference type="RefSeq" id="XP_016350911.1">
    <property type="nucleotide sequence ID" value="XM_016495425.1"/>
</dbReference>
<dbReference type="GO" id="GO:0032588">
    <property type="term" value="C:trans-Golgi network membrane"/>
    <property type="evidence" value="ECO:0007669"/>
    <property type="project" value="UniProtKB-ARBA"/>
</dbReference>
<keyword evidence="3" id="KW-0597">Phosphoprotein</keyword>
<comment type="subcellular location">
    <subcellularLocation>
        <location evidence="1">Golgi apparatus membrane</location>
    </subcellularLocation>
    <subcellularLocation>
        <location evidence="2">Golgi apparatus</location>
        <location evidence="2">trans-Golgi network</location>
    </subcellularLocation>
</comment>
<keyword evidence="4" id="KW-0333">Golgi apparatus</keyword>
<reference evidence="9" key="1">
    <citation type="submission" date="2025-08" db="UniProtKB">
        <authorList>
            <consortium name="Ensembl"/>
        </authorList>
    </citation>
    <scope>IDENTIFICATION</scope>
</reference>
<evidence type="ECO:0000313" key="9">
    <source>
        <dbReference type="Ensembl" id="ENSSANP00000000980.1"/>
    </source>
</evidence>
<dbReference type="CDD" id="cd07660">
    <property type="entry name" value="BAR_Arfaptin"/>
    <property type="match status" value="1"/>
</dbReference>
<evidence type="ECO:0000313" key="10">
    <source>
        <dbReference type="Proteomes" id="UP000472260"/>
    </source>
</evidence>
<dbReference type="Gene3D" id="1.20.1270.60">
    <property type="entry name" value="Arfaptin homology (AH) domain/BAR domain"/>
    <property type="match status" value="1"/>
</dbReference>
<feature type="domain" description="AH" evidence="8">
    <location>
        <begin position="263"/>
        <end position="463"/>
    </location>
</feature>
<evidence type="ECO:0000256" key="7">
    <source>
        <dbReference type="SAM" id="MobiDB-lite"/>
    </source>
</evidence>
<dbReference type="KEGG" id="sanh:107695488"/>
<feature type="compositionally biased region" description="Acidic residues" evidence="7">
    <location>
        <begin position="67"/>
        <end position="77"/>
    </location>
</feature>
<reference evidence="9" key="2">
    <citation type="submission" date="2025-09" db="UniProtKB">
        <authorList>
            <consortium name="Ensembl"/>
        </authorList>
    </citation>
    <scope>IDENTIFICATION</scope>
</reference>
<dbReference type="GO" id="GO:0006886">
    <property type="term" value="P:intracellular protein transport"/>
    <property type="evidence" value="ECO:0007669"/>
    <property type="project" value="TreeGrafter"/>
</dbReference>
<gene>
    <name evidence="9" type="primary">arfip1</name>
</gene>
<dbReference type="GO" id="GO:0070273">
    <property type="term" value="F:phosphatidylinositol-4-phosphate binding"/>
    <property type="evidence" value="ECO:0007669"/>
    <property type="project" value="UniProtKB-ARBA"/>
</dbReference>
<evidence type="ECO:0000256" key="3">
    <source>
        <dbReference type="ARBA" id="ARBA00022553"/>
    </source>
</evidence>
<dbReference type="Proteomes" id="UP000472260">
    <property type="component" value="Unassembled WGS sequence"/>
</dbReference>
<dbReference type="GO" id="GO:0005829">
    <property type="term" value="C:cytosol"/>
    <property type="evidence" value="ECO:0007669"/>
    <property type="project" value="UniProtKB-ARBA"/>
</dbReference>
<feature type="coiled-coil region" evidence="6">
    <location>
        <begin position="400"/>
        <end position="431"/>
    </location>
</feature>
<dbReference type="AlphaFoldDB" id="A0A671K6B0"/>
<dbReference type="GeneID" id="107695488"/>
<evidence type="ECO:0000256" key="6">
    <source>
        <dbReference type="SAM" id="Coils"/>
    </source>
</evidence>
<dbReference type="GO" id="GO:0000139">
    <property type="term" value="C:Golgi membrane"/>
    <property type="evidence" value="ECO:0007669"/>
    <property type="project" value="UniProtKB-SubCell"/>
</dbReference>
<protein>
    <submittedName>
        <fullName evidence="9">Arfaptin-1-like</fullName>
    </submittedName>
</protein>
<dbReference type="GO" id="GO:0019904">
    <property type="term" value="F:protein domain specific binding"/>
    <property type="evidence" value="ECO:0007669"/>
    <property type="project" value="InterPro"/>
</dbReference>
<proteinExistence type="predicted"/>
<dbReference type="InterPro" id="IPR027267">
    <property type="entry name" value="AH/BAR_dom_sf"/>
</dbReference>
<evidence type="ECO:0000259" key="8">
    <source>
        <dbReference type="PROSITE" id="PS50870"/>
    </source>
</evidence>
<dbReference type="GO" id="GO:0034315">
    <property type="term" value="P:regulation of Arp2/3 complex-mediated actin nucleation"/>
    <property type="evidence" value="ECO:0007669"/>
    <property type="project" value="TreeGrafter"/>
</dbReference>
<feature type="compositionally biased region" description="Basic and acidic residues" evidence="7">
    <location>
        <begin position="104"/>
        <end position="116"/>
    </location>
</feature>
<dbReference type="SUPFAM" id="SSF103657">
    <property type="entry name" value="BAR/IMD domain-like"/>
    <property type="match status" value="1"/>
</dbReference>
<name>A0A671K6B0_9TELE</name>
<keyword evidence="5" id="KW-0472">Membrane</keyword>
<dbReference type="SMART" id="SM01015">
    <property type="entry name" value="Arfaptin"/>
    <property type="match status" value="1"/>
</dbReference>
<dbReference type="InterPro" id="IPR010504">
    <property type="entry name" value="AH_dom"/>
</dbReference>
<evidence type="ECO:0000256" key="2">
    <source>
        <dbReference type="ARBA" id="ARBA00004601"/>
    </source>
</evidence>
<sequence>MSEASFDSGKNASQDNQSDPNEQGSQNTADSVSQSEARKNNLDEAHMTEIDISEDKEVGNHNYTHSEDEDDGDEDGDSQAQSKTSGIIRDNADSETTSSVATEADVKVAMAEEAHRSQAAQISVTRNGEADKSREEVFHRDVPHNVSSGPITSQSHNSPENYAMNEGVVQVGPYTGSPFQATTPKVVPSPAAASRLARSISDSQVETRKGALREQQMGGAVVLADDFKSPAIEKLELVRKWSINTYKCTKQILSEKLGRGSRTVDLELEAQIEVLRDNKRKYEHVIKLAQTLCTQLAQMLQTQRQLGDAFADLSLKTPELHEEFGYNAETQKLLAKNGETLLGAITFFISNVKTLVDKTIEDTLINIKQYEAARIEYDAYRTDLEELNLGPRDANTLPKIELSQQQFQIHREKYEKMRNDVSVKLKFLEENKVKVLHNQLILFHNAIAAYFTGNQQQLEQTLKQFHIKLKLPGGETPSWLEEH</sequence>
<dbReference type="Ensembl" id="ENSSANT00000001075.1">
    <property type="protein sequence ID" value="ENSSANP00000000980.1"/>
    <property type="gene ID" value="ENSSANG00000000624.1"/>
</dbReference>
<feature type="compositionally biased region" description="Basic and acidic residues" evidence="7">
    <location>
        <begin position="36"/>
        <end position="59"/>
    </location>
</feature>
<feature type="region of interest" description="Disordered" evidence="7">
    <location>
        <begin position="1"/>
        <end position="132"/>
    </location>
</feature>
<evidence type="ECO:0000256" key="5">
    <source>
        <dbReference type="ARBA" id="ARBA00023136"/>
    </source>
</evidence>
<dbReference type="Pfam" id="PF06456">
    <property type="entry name" value="Arfaptin"/>
    <property type="match status" value="1"/>
</dbReference>
<dbReference type="PROSITE" id="PS50870">
    <property type="entry name" value="AH"/>
    <property type="match status" value="1"/>
</dbReference>
<dbReference type="InterPro" id="IPR030798">
    <property type="entry name" value="Arfaptin_fam"/>
</dbReference>
<dbReference type="PANTHER" id="PTHR12141:SF4">
    <property type="entry name" value="ARFAPTIN-1"/>
    <property type="match status" value="1"/>
</dbReference>
<dbReference type="CTD" id="27236"/>